<dbReference type="InterPro" id="IPR036390">
    <property type="entry name" value="WH_DNA-bd_sf"/>
</dbReference>
<dbReference type="AlphaFoldDB" id="A0A0G1TFF5"/>
<dbReference type="NCBIfam" id="TIGR00738">
    <property type="entry name" value="rrf2_super"/>
    <property type="match status" value="1"/>
</dbReference>
<dbReference type="Pfam" id="PF02082">
    <property type="entry name" value="Rrf2"/>
    <property type="match status" value="1"/>
</dbReference>
<sequence>MSAFQLTRQADYGLVILTALAQAGKGRIISLAAMAEKHYLPRAFASQICKRLVRAKIIGAKEGRTGGYYLLDEPENINLLDILEVVEGKIQPMLCLRQPGMCRSETECLHRRFMIRLTNQLEKMFRGYTLADLLK</sequence>
<dbReference type="InterPro" id="IPR000944">
    <property type="entry name" value="Tscrpt_reg_Rrf2"/>
</dbReference>
<dbReference type="EMBL" id="LCOQ01000017">
    <property type="protein sequence ID" value="KKU80552.1"/>
    <property type="molecule type" value="Genomic_DNA"/>
</dbReference>
<dbReference type="Gene3D" id="1.10.10.10">
    <property type="entry name" value="Winged helix-like DNA-binding domain superfamily/Winged helix DNA-binding domain"/>
    <property type="match status" value="1"/>
</dbReference>
<comment type="caution">
    <text evidence="1">The sequence shown here is derived from an EMBL/GenBank/DDBJ whole genome shotgun (WGS) entry which is preliminary data.</text>
</comment>
<protein>
    <submittedName>
        <fullName evidence="1">Rrf2 family protein</fullName>
    </submittedName>
</protein>
<dbReference type="PROSITE" id="PS51197">
    <property type="entry name" value="HTH_RRF2_2"/>
    <property type="match status" value="1"/>
</dbReference>
<evidence type="ECO:0000313" key="2">
    <source>
        <dbReference type="Proteomes" id="UP000034212"/>
    </source>
</evidence>
<reference evidence="1 2" key="1">
    <citation type="journal article" date="2015" name="Nature">
        <title>rRNA introns, odd ribosomes, and small enigmatic genomes across a large radiation of phyla.</title>
        <authorList>
            <person name="Brown C.T."/>
            <person name="Hug L.A."/>
            <person name="Thomas B.C."/>
            <person name="Sharon I."/>
            <person name="Castelle C.J."/>
            <person name="Singh A."/>
            <person name="Wilkins M.J."/>
            <person name="Williams K.H."/>
            <person name="Banfield J.F."/>
        </authorList>
    </citation>
    <scope>NUCLEOTIDE SEQUENCE [LARGE SCALE GENOMIC DNA]</scope>
</reference>
<evidence type="ECO:0000313" key="1">
    <source>
        <dbReference type="EMBL" id="KKU80552.1"/>
    </source>
</evidence>
<dbReference type="PANTHER" id="PTHR33221">
    <property type="entry name" value="WINGED HELIX-TURN-HELIX TRANSCRIPTIONAL REGULATOR, RRF2 FAMILY"/>
    <property type="match status" value="1"/>
</dbReference>
<dbReference type="SUPFAM" id="SSF46785">
    <property type="entry name" value="Winged helix' DNA-binding domain"/>
    <property type="match status" value="1"/>
</dbReference>
<organism evidence="1 2">
    <name type="scientific">Candidatus Gottesmanbacteria bacterium GW2011_GWA1_47_8</name>
    <dbReference type="NCBI Taxonomy" id="1618438"/>
    <lineage>
        <taxon>Bacteria</taxon>
        <taxon>Candidatus Gottesmaniibacteriota</taxon>
    </lineage>
</organism>
<dbReference type="Proteomes" id="UP000034212">
    <property type="component" value="Unassembled WGS sequence"/>
</dbReference>
<name>A0A0G1TFF5_9BACT</name>
<dbReference type="InterPro" id="IPR036388">
    <property type="entry name" value="WH-like_DNA-bd_sf"/>
</dbReference>
<dbReference type="GO" id="GO:0003700">
    <property type="term" value="F:DNA-binding transcription factor activity"/>
    <property type="evidence" value="ECO:0007669"/>
    <property type="project" value="TreeGrafter"/>
</dbReference>
<gene>
    <name evidence="1" type="ORF">UY08_C0017G0005</name>
</gene>
<dbReference type="PANTHER" id="PTHR33221:SF15">
    <property type="entry name" value="HTH-TYPE TRANSCRIPTIONAL REGULATOR YWGB-RELATED"/>
    <property type="match status" value="1"/>
</dbReference>
<proteinExistence type="predicted"/>
<accession>A0A0G1TFF5</accession>
<dbReference type="GO" id="GO:0005829">
    <property type="term" value="C:cytosol"/>
    <property type="evidence" value="ECO:0007669"/>
    <property type="project" value="TreeGrafter"/>
</dbReference>